<protein>
    <submittedName>
        <fullName evidence="1">Uncharacterized protein</fullName>
    </submittedName>
</protein>
<sequence length="51" mass="5494">MFGLFKKKSENRSMTIDQFLSYMGAANTGAGEYVSPQTAEALPAVLNAVTH</sequence>
<evidence type="ECO:0000313" key="2">
    <source>
        <dbReference type="Proteomes" id="UP000254280"/>
    </source>
</evidence>
<dbReference type="EMBL" id="UGSS01000002">
    <property type="protein sequence ID" value="SUB33562.1"/>
    <property type="molecule type" value="Genomic_DNA"/>
</dbReference>
<evidence type="ECO:0000313" key="1">
    <source>
        <dbReference type="EMBL" id="SUB33562.1"/>
    </source>
</evidence>
<dbReference type="Proteomes" id="UP000254280">
    <property type="component" value="Unassembled WGS sequence"/>
</dbReference>
<proteinExistence type="predicted"/>
<dbReference type="AlphaFoldDB" id="A0A379B4Z9"/>
<name>A0A379B4Z9_9PAST</name>
<gene>
    <name evidence="1" type="ORF">NCTC10699_01187</name>
</gene>
<reference evidence="1 2" key="1">
    <citation type="submission" date="2018-06" db="EMBL/GenBank/DDBJ databases">
        <authorList>
            <consortium name="Pathogen Informatics"/>
            <person name="Doyle S."/>
        </authorList>
    </citation>
    <scope>NUCLEOTIDE SEQUENCE [LARGE SCALE GENOMIC DNA]</scope>
    <source>
        <strain evidence="1 2">NCTC10699</strain>
    </source>
</reference>
<accession>A0A379B4Z9</accession>
<keyword evidence="2" id="KW-1185">Reference proteome</keyword>
<organism evidence="1 2">
    <name type="scientific">[Pasteurella] mairii</name>
    <dbReference type="NCBI Taxonomy" id="757"/>
    <lineage>
        <taxon>Bacteria</taxon>
        <taxon>Pseudomonadati</taxon>
        <taxon>Pseudomonadota</taxon>
        <taxon>Gammaproteobacteria</taxon>
        <taxon>Pasteurellales</taxon>
        <taxon>Pasteurellaceae</taxon>
    </lineage>
</organism>